<dbReference type="GO" id="GO:0004497">
    <property type="term" value="F:monooxygenase activity"/>
    <property type="evidence" value="ECO:0007669"/>
    <property type="project" value="UniProtKB-KW"/>
</dbReference>
<evidence type="ECO:0000259" key="1">
    <source>
        <dbReference type="PROSITE" id="PS51725"/>
    </source>
</evidence>
<dbReference type="InterPro" id="IPR011008">
    <property type="entry name" value="Dimeric_a/b-barrel"/>
</dbReference>
<sequence length="106" mass="11688">MSGPGGGSTRSGQVRVSVLLDVPEQEAEELRLAYKGISAALAGTAGLLGNELLRDTADPRAWTVMSVWRDLPSFRVWEDGPDHRAQTAPLRRWVRGARVQRVELCY</sequence>
<dbReference type="InterPro" id="IPR007138">
    <property type="entry name" value="ABM_dom"/>
</dbReference>
<proteinExistence type="predicted"/>
<gene>
    <name evidence="2" type="ORF">GCU69_19485</name>
</gene>
<dbReference type="Gene3D" id="3.30.70.100">
    <property type="match status" value="1"/>
</dbReference>
<protein>
    <submittedName>
        <fullName evidence="2">Antibiotic biosynthesis monooxygenase</fullName>
    </submittedName>
</protein>
<feature type="domain" description="ABM" evidence="1">
    <location>
        <begin position="14"/>
        <end position="104"/>
    </location>
</feature>
<dbReference type="SUPFAM" id="SSF54909">
    <property type="entry name" value="Dimeric alpha+beta barrel"/>
    <property type="match status" value="1"/>
</dbReference>
<evidence type="ECO:0000313" key="2">
    <source>
        <dbReference type="EMBL" id="KAF4407482.1"/>
    </source>
</evidence>
<keyword evidence="2" id="KW-0560">Oxidoreductase</keyword>
<reference evidence="2 3" key="1">
    <citation type="submission" date="2019-10" db="EMBL/GenBank/DDBJ databases">
        <title>Streptomyces tenebrisbrunneis sp.nov., an endogenous actinomycete isolated from of Lycium ruthenicum.</title>
        <authorList>
            <person name="Ma L."/>
        </authorList>
    </citation>
    <scope>NUCLEOTIDE SEQUENCE [LARGE SCALE GENOMIC DNA]</scope>
    <source>
        <strain evidence="2 3">TRM 66187</strain>
    </source>
</reference>
<dbReference type="EMBL" id="WHPN01000314">
    <property type="protein sequence ID" value="KAF4407482.1"/>
    <property type="molecule type" value="Genomic_DNA"/>
</dbReference>
<keyword evidence="3" id="KW-1185">Reference proteome</keyword>
<dbReference type="Proteomes" id="UP000621266">
    <property type="component" value="Unassembled WGS sequence"/>
</dbReference>
<name>A0ABQ7FJS3_9ACTN</name>
<accession>A0ABQ7FJS3</accession>
<comment type="caution">
    <text evidence="2">The sequence shown here is derived from an EMBL/GenBank/DDBJ whole genome shotgun (WGS) entry which is preliminary data.</text>
</comment>
<dbReference type="Pfam" id="PF03992">
    <property type="entry name" value="ABM"/>
    <property type="match status" value="1"/>
</dbReference>
<dbReference type="PROSITE" id="PS51725">
    <property type="entry name" value="ABM"/>
    <property type="match status" value="1"/>
</dbReference>
<dbReference type="RefSeq" id="WP_098753850.1">
    <property type="nucleotide sequence ID" value="NZ_WHPN01000314.1"/>
</dbReference>
<keyword evidence="2" id="KW-0503">Monooxygenase</keyword>
<organism evidence="2 3">
    <name type="scientific">Streptomyces lycii</name>
    <dbReference type="NCBI Taxonomy" id="2654337"/>
    <lineage>
        <taxon>Bacteria</taxon>
        <taxon>Bacillati</taxon>
        <taxon>Actinomycetota</taxon>
        <taxon>Actinomycetes</taxon>
        <taxon>Kitasatosporales</taxon>
        <taxon>Streptomycetaceae</taxon>
        <taxon>Streptomyces</taxon>
    </lineage>
</organism>
<evidence type="ECO:0000313" key="3">
    <source>
        <dbReference type="Proteomes" id="UP000621266"/>
    </source>
</evidence>